<keyword evidence="3" id="KW-1185">Reference proteome</keyword>
<comment type="caution">
    <text evidence="2">The sequence shown here is derived from an EMBL/GenBank/DDBJ whole genome shotgun (WGS) entry which is preliminary data.</text>
</comment>
<name>A0A8S0UJT1_OLEEU</name>
<evidence type="ECO:0000256" key="1">
    <source>
        <dbReference type="SAM" id="MobiDB-lite"/>
    </source>
</evidence>
<sequence>MQMLALTATKGVVSGPESVEKDENTNEGKRKKGVEESKSHPGTLITAACDDNLKEIFHQIRTSKIPILPALCQLNKKFPKLSFVYADIDECPETTQRIRCSPTFHFYRDGERVDEMFGAGEERVHDRMWLQC</sequence>
<dbReference type="Gramene" id="OE9A019218T1">
    <property type="protein sequence ID" value="OE9A019218C1"/>
    <property type="gene ID" value="OE9A019218"/>
</dbReference>
<dbReference type="InterPro" id="IPR044193">
    <property type="entry name" value="TRL33"/>
</dbReference>
<gene>
    <name evidence="2" type="ORF">OLEA9_A019218</name>
</gene>
<dbReference type="CDD" id="cd02947">
    <property type="entry name" value="TRX_family"/>
    <property type="match status" value="1"/>
</dbReference>
<accession>A0A8S0UJT1</accession>
<evidence type="ECO:0000313" key="2">
    <source>
        <dbReference type="EMBL" id="CAA3020384.1"/>
    </source>
</evidence>
<reference evidence="2 3" key="1">
    <citation type="submission" date="2019-12" db="EMBL/GenBank/DDBJ databases">
        <authorList>
            <person name="Alioto T."/>
            <person name="Alioto T."/>
            <person name="Gomez Garrido J."/>
        </authorList>
    </citation>
    <scope>NUCLEOTIDE SEQUENCE [LARGE SCALE GENOMIC DNA]</scope>
</reference>
<dbReference type="InterPro" id="IPR036249">
    <property type="entry name" value="Thioredoxin-like_sf"/>
</dbReference>
<dbReference type="AlphaFoldDB" id="A0A8S0UJT1"/>
<proteinExistence type="predicted"/>
<dbReference type="PANTHER" id="PTHR47571:SF1">
    <property type="entry name" value="THIOREDOXIN-LIKE 3-3"/>
    <property type="match status" value="1"/>
</dbReference>
<dbReference type="OrthoDB" id="2121326at2759"/>
<feature type="region of interest" description="Disordered" evidence="1">
    <location>
        <begin position="1"/>
        <end position="41"/>
    </location>
</feature>
<dbReference type="Proteomes" id="UP000594638">
    <property type="component" value="Unassembled WGS sequence"/>
</dbReference>
<organism evidence="2 3">
    <name type="scientific">Olea europaea subsp. europaea</name>
    <dbReference type="NCBI Taxonomy" id="158383"/>
    <lineage>
        <taxon>Eukaryota</taxon>
        <taxon>Viridiplantae</taxon>
        <taxon>Streptophyta</taxon>
        <taxon>Embryophyta</taxon>
        <taxon>Tracheophyta</taxon>
        <taxon>Spermatophyta</taxon>
        <taxon>Magnoliopsida</taxon>
        <taxon>eudicotyledons</taxon>
        <taxon>Gunneridae</taxon>
        <taxon>Pentapetalae</taxon>
        <taxon>asterids</taxon>
        <taxon>lamiids</taxon>
        <taxon>Lamiales</taxon>
        <taxon>Oleaceae</taxon>
        <taxon>Oleeae</taxon>
        <taxon>Olea</taxon>
    </lineage>
</organism>
<dbReference type="EMBL" id="CACTIH010009038">
    <property type="protein sequence ID" value="CAA3020384.1"/>
    <property type="molecule type" value="Genomic_DNA"/>
</dbReference>
<protein>
    <submittedName>
        <fullName evidence="2">Thioredoxin-like 3-3</fullName>
    </submittedName>
</protein>
<feature type="compositionally biased region" description="Basic and acidic residues" evidence="1">
    <location>
        <begin position="18"/>
        <end position="39"/>
    </location>
</feature>
<dbReference type="Gene3D" id="3.40.30.10">
    <property type="entry name" value="Glutaredoxin"/>
    <property type="match status" value="1"/>
</dbReference>
<dbReference type="SUPFAM" id="SSF52833">
    <property type="entry name" value="Thioredoxin-like"/>
    <property type="match status" value="1"/>
</dbReference>
<dbReference type="PANTHER" id="PTHR47571">
    <property type="entry name" value="THIOREDOXIN-LIKE 3-3"/>
    <property type="match status" value="1"/>
</dbReference>
<evidence type="ECO:0000313" key="3">
    <source>
        <dbReference type="Proteomes" id="UP000594638"/>
    </source>
</evidence>